<evidence type="ECO:0000313" key="3">
    <source>
        <dbReference type="Proteomes" id="UP000245252"/>
    </source>
</evidence>
<reference evidence="2 3" key="1">
    <citation type="submission" date="2018-05" db="EMBL/GenBank/DDBJ databases">
        <title>The draft genome of strain NS-104.</title>
        <authorList>
            <person name="Hang P."/>
            <person name="Jiang J."/>
        </authorList>
    </citation>
    <scope>NUCLEOTIDE SEQUENCE [LARGE SCALE GENOMIC DNA]</scope>
    <source>
        <strain evidence="2 3">NS-104</strain>
    </source>
</reference>
<proteinExistence type="predicted"/>
<dbReference type="OrthoDB" id="8410679at2"/>
<feature type="transmembrane region" description="Helical" evidence="1">
    <location>
        <begin position="6"/>
        <end position="25"/>
    </location>
</feature>
<feature type="transmembrane region" description="Helical" evidence="1">
    <location>
        <begin position="32"/>
        <end position="53"/>
    </location>
</feature>
<keyword evidence="1" id="KW-1133">Transmembrane helix</keyword>
<feature type="transmembrane region" description="Helical" evidence="1">
    <location>
        <begin position="148"/>
        <end position="169"/>
    </location>
</feature>
<organism evidence="2 3">
    <name type="scientific">Metarhizobium album</name>
    <dbReference type="NCBI Taxonomy" id="2182425"/>
    <lineage>
        <taxon>Bacteria</taxon>
        <taxon>Pseudomonadati</taxon>
        <taxon>Pseudomonadota</taxon>
        <taxon>Alphaproteobacteria</taxon>
        <taxon>Hyphomicrobiales</taxon>
        <taxon>Rhizobiaceae</taxon>
        <taxon>Metarhizobium</taxon>
    </lineage>
</organism>
<keyword evidence="3" id="KW-1185">Reference proteome</keyword>
<feature type="transmembrane region" description="Helical" evidence="1">
    <location>
        <begin position="119"/>
        <end position="136"/>
    </location>
</feature>
<feature type="transmembrane region" description="Helical" evidence="1">
    <location>
        <begin position="175"/>
        <end position="192"/>
    </location>
</feature>
<sequence length="290" mass="29595">MLQQIFLTTIVLPLVLGVLLSIAGNGHSLARLAFTALAIPVAAALVSMAIEGVPPLPPVAAKQKFPLLLIGAGIVFALLPFVLKQGFGRLVAIILAVISLAIPAWWLGRNVLAVNPVKATTVAIVLVILSALLALFSANRNGQTRQSAAAALPAALLWTAIASALAAIFGGYIGMAQMNGGLAALFGGWLLVRYVSYLRGADDAFALTGMAAFAAIWTAALSLAMTVLFAPSAAPAALVLAALPLAVAYALQARGVDLSGQPRFLRPLVSGVITAIPAVCAILIAALLQA</sequence>
<feature type="transmembrane region" description="Helical" evidence="1">
    <location>
        <begin position="264"/>
        <end position="288"/>
    </location>
</feature>
<protein>
    <submittedName>
        <fullName evidence="2">Uncharacterized protein</fullName>
    </submittedName>
</protein>
<name>A0A2U2DQ09_9HYPH</name>
<feature type="transmembrane region" description="Helical" evidence="1">
    <location>
        <begin position="233"/>
        <end position="252"/>
    </location>
</feature>
<dbReference type="RefSeq" id="WP_109459092.1">
    <property type="nucleotide sequence ID" value="NZ_QFBC01000006.1"/>
</dbReference>
<evidence type="ECO:0000256" key="1">
    <source>
        <dbReference type="SAM" id="Phobius"/>
    </source>
</evidence>
<feature type="transmembrane region" description="Helical" evidence="1">
    <location>
        <begin position="65"/>
        <end position="83"/>
    </location>
</feature>
<evidence type="ECO:0000313" key="2">
    <source>
        <dbReference type="EMBL" id="PWE55394.1"/>
    </source>
</evidence>
<feature type="transmembrane region" description="Helical" evidence="1">
    <location>
        <begin position="204"/>
        <end position="227"/>
    </location>
</feature>
<dbReference type="AlphaFoldDB" id="A0A2U2DQ09"/>
<comment type="caution">
    <text evidence="2">The sequence shown here is derived from an EMBL/GenBank/DDBJ whole genome shotgun (WGS) entry which is preliminary data.</text>
</comment>
<gene>
    <name evidence="2" type="ORF">DEM27_15135</name>
</gene>
<keyword evidence="1" id="KW-0472">Membrane</keyword>
<dbReference type="Proteomes" id="UP000245252">
    <property type="component" value="Unassembled WGS sequence"/>
</dbReference>
<feature type="transmembrane region" description="Helical" evidence="1">
    <location>
        <begin position="90"/>
        <end position="107"/>
    </location>
</feature>
<accession>A0A2U2DQ09</accession>
<dbReference type="EMBL" id="QFBC01000006">
    <property type="protein sequence ID" value="PWE55394.1"/>
    <property type="molecule type" value="Genomic_DNA"/>
</dbReference>
<keyword evidence="1" id="KW-0812">Transmembrane</keyword>